<dbReference type="AlphaFoldDB" id="A0A397VPR0"/>
<keyword evidence="2" id="KW-1185">Reference proteome</keyword>
<evidence type="ECO:0000313" key="2">
    <source>
        <dbReference type="Proteomes" id="UP000266673"/>
    </source>
</evidence>
<organism evidence="1 2">
    <name type="scientific">Gigaspora rosea</name>
    <dbReference type="NCBI Taxonomy" id="44941"/>
    <lineage>
        <taxon>Eukaryota</taxon>
        <taxon>Fungi</taxon>
        <taxon>Fungi incertae sedis</taxon>
        <taxon>Mucoromycota</taxon>
        <taxon>Glomeromycotina</taxon>
        <taxon>Glomeromycetes</taxon>
        <taxon>Diversisporales</taxon>
        <taxon>Gigasporaceae</taxon>
        <taxon>Gigaspora</taxon>
    </lineage>
</organism>
<comment type="caution">
    <text evidence="1">The sequence shown here is derived from an EMBL/GenBank/DDBJ whole genome shotgun (WGS) entry which is preliminary data.</text>
</comment>
<name>A0A397VPR0_9GLOM</name>
<protein>
    <submittedName>
        <fullName evidence="1">Uncharacterized protein</fullName>
    </submittedName>
</protein>
<dbReference type="OrthoDB" id="2428137at2759"/>
<gene>
    <name evidence="1" type="ORF">C2G38_2031834</name>
</gene>
<sequence>MRALGSNIQSWARDFTNRKFTAGAQSIFHNVSENSTLKRLLGNSNISLCELFEALEERYQEECDYCEFINWKQTIPQIGPRNVAKPIFGSVIQQLNEFLMPNIIKKQEEQMDLSLCYHAIEIELEAILFKEKEVDELDRCIDNLFDCPQAQLSLFMNDFSTSLEIWEFIESSKFDTRKVEMFANSGSGQPYKEIAKAISKMRKFGEIWRLGRKIIVDAVEDNNDDIYHEVFKFFLSIQSKTSQRIGSNDTGNDFNYSVDELNDSMMDIQNPIERRSRGRPKSSSKRIKNILEKLIPNLKISAGFANEKAIIVKPVRKKSYRMLIQMKKMVKSRAAISYSLTKGIPLLVLNAHSLNQKEKDRYVVRNELHPLIFFFFLAKMDCVIPTLV</sequence>
<evidence type="ECO:0000313" key="1">
    <source>
        <dbReference type="EMBL" id="RIB24495.1"/>
    </source>
</evidence>
<proteinExistence type="predicted"/>
<dbReference type="EMBL" id="QKWP01000214">
    <property type="protein sequence ID" value="RIB24495.1"/>
    <property type="molecule type" value="Genomic_DNA"/>
</dbReference>
<reference evidence="1 2" key="1">
    <citation type="submission" date="2018-06" db="EMBL/GenBank/DDBJ databases">
        <title>Comparative genomics reveals the genomic features of Rhizophagus irregularis, R. cerebriforme, R. diaphanum and Gigaspora rosea, and their symbiotic lifestyle signature.</title>
        <authorList>
            <person name="Morin E."/>
            <person name="San Clemente H."/>
            <person name="Chen E.C.H."/>
            <person name="De La Providencia I."/>
            <person name="Hainaut M."/>
            <person name="Kuo A."/>
            <person name="Kohler A."/>
            <person name="Murat C."/>
            <person name="Tang N."/>
            <person name="Roy S."/>
            <person name="Loubradou J."/>
            <person name="Henrissat B."/>
            <person name="Grigoriev I.V."/>
            <person name="Corradi N."/>
            <person name="Roux C."/>
            <person name="Martin F.M."/>
        </authorList>
    </citation>
    <scope>NUCLEOTIDE SEQUENCE [LARGE SCALE GENOMIC DNA]</scope>
    <source>
        <strain evidence="1 2">DAOM 194757</strain>
    </source>
</reference>
<dbReference type="Proteomes" id="UP000266673">
    <property type="component" value="Unassembled WGS sequence"/>
</dbReference>
<dbReference type="STRING" id="44941.A0A397VPR0"/>
<accession>A0A397VPR0</accession>